<proteinExistence type="predicted"/>
<dbReference type="Proteomes" id="UP001348492">
    <property type="component" value="Chromosome"/>
</dbReference>
<reference evidence="2 3" key="1">
    <citation type="journal article" date="2023" name="PLoS ONE">
        <title>Genome-based metabolic and phylogenomic analysis of three Terrisporobacter species.</title>
        <authorList>
            <person name="Boer T."/>
            <person name="Bengelsdorf F.R."/>
            <person name="Bomeke M."/>
            <person name="Daniel R."/>
            <person name="Poehlein A."/>
        </authorList>
    </citation>
    <scope>NUCLEOTIDE SEQUENCE [LARGE SCALE GENOMIC DNA]</scope>
    <source>
        <strain evidence="2 3">DSM 1288</strain>
    </source>
</reference>
<evidence type="ECO:0000313" key="3">
    <source>
        <dbReference type="Proteomes" id="UP001348492"/>
    </source>
</evidence>
<organism evidence="2 3">
    <name type="scientific">Terrisporobacter glycolicus ATCC 14880 = DSM 1288</name>
    <dbReference type="NCBI Taxonomy" id="1121315"/>
    <lineage>
        <taxon>Bacteria</taxon>
        <taxon>Bacillati</taxon>
        <taxon>Bacillota</taxon>
        <taxon>Clostridia</taxon>
        <taxon>Peptostreptococcales</taxon>
        <taxon>Peptostreptococcaceae</taxon>
        <taxon>Terrisporobacter</taxon>
    </lineage>
</organism>
<dbReference type="Gene3D" id="3.40.630.10">
    <property type="entry name" value="Zn peptidases"/>
    <property type="match status" value="1"/>
</dbReference>
<dbReference type="EMBL" id="CP117523">
    <property type="protein sequence ID" value="WWD83941.1"/>
    <property type="molecule type" value="Genomic_DNA"/>
</dbReference>
<evidence type="ECO:0000313" key="2">
    <source>
        <dbReference type="EMBL" id="WWD83941.1"/>
    </source>
</evidence>
<dbReference type="SUPFAM" id="SSF53187">
    <property type="entry name" value="Zn-dependent exopeptidases"/>
    <property type="match status" value="1"/>
</dbReference>
<gene>
    <name evidence="2" type="ORF">TEGL_23620</name>
</gene>
<evidence type="ECO:0000256" key="1">
    <source>
        <dbReference type="SAM" id="SignalP"/>
    </source>
</evidence>
<feature type="chain" id="PRO_5045899258" evidence="1">
    <location>
        <begin position="21"/>
        <end position="86"/>
    </location>
</feature>
<protein>
    <submittedName>
        <fullName evidence="2">Uncharacterized protein</fullName>
    </submittedName>
</protein>
<feature type="signal peptide" evidence="1">
    <location>
        <begin position="1"/>
        <end position="20"/>
    </location>
</feature>
<keyword evidence="1" id="KW-0732">Signal</keyword>
<name>A0ABZ2EVK5_9FIRM</name>
<keyword evidence="3" id="KW-1185">Reference proteome</keyword>
<sequence length="86" mass="9827">MKKKFLAIIMAVAMIFSVFAYTPVSFAKENTGYGDYAYSVLQHLNQNLTKRIAGTDKEQETAKYLKGQLESFGYEVNKTFLMKEKV</sequence>
<dbReference type="RefSeq" id="WP_018590585.1">
    <property type="nucleotide sequence ID" value="NZ_CP117523.1"/>
</dbReference>
<accession>A0ABZ2EVK5</accession>